<keyword evidence="2" id="KW-0489">Methyltransferase</keyword>
<dbReference type="AlphaFoldDB" id="A0A7W9HFK8"/>
<proteinExistence type="predicted"/>
<dbReference type="Proteomes" id="UP000552097">
    <property type="component" value="Unassembled WGS sequence"/>
</dbReference>
<dbReference type="RefSeq" id="WP_221483345.1">
    <property type="nucleotide sequence ID" value="NZ_JACHMO010000001.1"/>
</dbReference>
<gene>
    <name evidence="2" type="ORF">F4560_001053</name>
</gene>
<protein>
    <submittedName>
        <fullName evidence="2">SAM-dependent methyltransferase</fullName>
    </submittedName>
</protein>
<evidence type="ECO:0000313" key="2">
    <source>
        <dbReference type="EMBL" id="MBB5801285.1"/>
    </source>
</evidence>
<dbReference type="Gene3D" id="3.40.50.150">
    <property type="entry name" value="Vaccinia Virus protein VP39"/>
    <property type="match status" value="1"/>
</dbReference>
<keyword evidence="3" id="KW-1185">Reference proteome</keyword>
<organism evidence="2 3">
    <name type="scientific">Saccharothrix ecbatanensis</name>
    <dbReference type="NCBI Taxonomy" id="1105145"/>
    <lineage>
        <taxon>Bacteria</taxon>
        <taxon>Bacillati</taxon>
        <taxon>Actinomycetota</taxon>
        <taxon>Actinomycetes</taxon>
        <taxon>Pseudonocardiales</taxon>
        <taxon>Pseudonocardiaceae</taxon>
        <taxon>Saccharothrix</taxon>
    </lineage>
</organism>
<dbReference type="EMBL" id="JACHMO010000001">
    <property type="protein sequence ID" value="MBB5801285.1"/>
    <property type="molecule type" value="Genomic_DNA"/>
</dbReference>
<sequence length="280" mass="30599">MSFGAEVGRMVRANQANWDARTPVHVASEFYAVGRRDPLGWFAPFEWVDLGDLAGRELAHLQCHIGIETVGLARRDARVTGLDFSAAAVGEARRIAAEEGVGVEYVHADVHDAVAHLGAGRFDIVYTGKGALCYLPDLPRWAATVADLLKPGGFVYIAEFHPLLNALGPKPGPGEGPELLLRHDYLEGRGAIQRDSTYTYTDGPALTSDTVSYEWMHSLGEVVTTLVRAGLTIDSLTETELLPWPRWSQMVRADSGWWALPEGEPRIPLLYGLKASKPRA</sequence>
<evidence type="ECO:0000259" key="1">
    <source>
        <dbReference type="Pfam" id="PF13649"/>
    </source>
</evidence>
<reference evidence="2 3" key="1">
    <citation type="submission" date="2020-08" db="EMBL/GenBank/DDBJ databases">
        <title>Sequencing the genomes of 1000 actinobacteria strains.</title>
        <authorList>
            <person name="Klenk H.-P."/>
        </authorList>
    </citation>
    <scope>NUCLEOTIDE SEQUENCE [LARGE SCALE GENOMIC DNA]</scope>
    <source>
        <strain evidence="2 3">DSM 45486</strain>
    </source>
</reference>
<dbReference type="GO" id="GO:0032259">
    <property type="term" value="P:methylation"/>
    <property type="evidence" value="ECO:0007669"/>
    <property type="project" value="UniProtKB-KW"/>
</dbReference>
<keyword evidence="2" id="KW-0808">Transferase</keyword>
<dbReference type="Pfam" id="PF13649">
    <property type="entry name" value="Methyltransf_25"/>
    <property type="match status" value="1"/>
</dbReference>
<dbReference type="CDD" id="cd02440">
    <property type="entry name" value="AdoMet_MTases"/>
    <property type="match status" value="1"/>
</dbReference>
<comment type="caution">
    <text evidence="2">The sequence shown here is derived from an EMBL/GenBank/DDBJ whole genome shotgun (WGS) entry which is preliminary data.</text>
</comment>
<dbReference type="InterPro" id="IPR041698">
    <property type="entry name" value="Methyltransf_25"/>
</dbReference>
<accession>A0A7W9HFK8</accession>
<dbReference type="SUPFAM" id="SSF53335">
    <property type="entry name" value="S-adenosyl-L-methionine-dependent methyltransferases"/>
    <property type="match status" value="1"/>
</dbReference>
<dbReference type="InterPro" id="IPR029063">
    <property type="entry name" value="SAM-dependent_MTases_sf"/>
</dbReference>
<dbReference type="GO" id="GO:0008168">
    <property type="term" value="F:methyltransferase activity"/>
    <property type="evidence" value="ECO:0007669"/>
    <property type="project" value="UniProtKB-KW"/>
</dbReference>
<name>A0A7W9HFK8_9PSEU</name>
<evidence type="ECO:0000313" key="3">
    <source>
        <dbReference type="Proteomes" id="UP000552097"/>
    </source>
</evidence>
<feature type="domain" description="Methyltransferase" evidence="1">
    <location>
        <begin position="63"/>
        <end position="153"/>
    </location>
</feature>